<comment type="caution">
    <text evidence="1">The sequence shown here is derived from an EMBL/GenBank/DDBJ whole genome shotgun (WGS) entry which is preliminary data.</text>
</comment>
<organism evidence="1 2">
    <name type="scientific">Mesorhizobium escarrei</name>
    <dbReference type="NCBI Taxonomy" id="666018"/>
    <lineage>
        <taxon>Bacteria</taxon>
        <taxon>Pseudomonadati</taxon>
        <taxon>Pseudomonadota</taxon>
        <taxon>Alphaproteobacteria</taxon>
        <taxon>Hyphomicrobiales</taxon>
        <taxon>Phyllobacteriaceae</taxon>
        <taxon>Mesorhizobium</taxon>
    </lineage>
</organism>
<reference evidence="1 2" key="1">
    <citation type="submission" date="2022-03" db="EMBL/GenBank/DDBJ databases">
        <authorList>
            <person name="Brunel B."/>
        </authorList>
    </citation>
    <scope>NUCLEOTIDE SEQUENCE [LARGE SCALE GENOMIC DNA]</scope>
    <source>
        <strain evidence="1">STM5069sample</strain>
    </source>
</reference>
<evidence type="ECO:0000313" key="2">
    <source>
        <dbReference type="Proteomes" id="UP001153050"/>
    </source>
</evidence>
<keyword evidence="2" id="KW-1185">Reference proteome</keyword>
<proteinExistence type="predicted"/>
<accession>A0ABM9EJ83</accession>
<evidence type="ECO:0000313" key="1">
    <source>
        <dbReference type="EMBL" id="CAH2409451.1"/>
    </source>
</evidence>
<name>A0ABM9EJ83_9HYPH</name>
<dbReference type="Proteomes" id="UP001153050">
    <property type="component" value="Unassembled WGS sequence"/>
</dbReference>
<sequence length="55" mass="5919">MRRLKVLERFCASKRTRGALGALCALQQTNVIRAVNSTDSGLHSALPPVAGRKKA</sequence>
<gene>
    <name evidence="1" type="ORF">MES5069_860064</name>
</gene>
<dbReference type="EMBL" id="CAKXZT010000186">
    <property type="protein sequence ID" value="CAH2409451.1"/>
    <property type="molecule type" value="Genomic_DNA"/>
</dbReference>
<protein>
    <submittedName>
        <fullName evidence="1">Uncharacterized protein</fullName>
    </submittedName>
</protein>